<feature type="transmembrane region" description="Helical" evidence="2">
    <location>
        <begin position="786"/>
        <end position="806"/>
    </location>
</feature>
<dbReference type="Proteomes" id="UP000196581">
    <property type="component" value="Unassembled WGS sequence"/>
</dbReference>
<evidence type="ECO:0000259" key="4">
    <source>
        <dbReference type="Pfam" id="PF16655"/>
    </source>
</evidence>
<reference evidence="6" key="1">
    <citation type="submission" date="2017-02" db="EMBL/GenBank/DDBJ databases">
        <authorList>
            <person name="Dridi B."/>
        </authorList>
    </citation>
    <scope>NUCLEOTIDE SEQUENCE [LARGE SCALE GENOMIC DNA]</scope>
    <source>
        <strain evidence="6">B Co 03.10</strain>
    </source>
</reference>
<protein>
    <submittedName>
        <fullName evidence="5">Endoglucanase E-4</fullName>
    </submittedName>
</protein>
<dbReference type="EMBL" id="FWFF01000001">
    <property type="protein sequence ID" value="SLM88384.1"/>
    <property type="molecule type" value="Genomic_DNA"/>
</dbReference>
<dbReference type="InterPro" id="IPR006311">
    <property type="entry name" value="TAT_signal"/>
</dbReference>
<dbReference type="Pfam" id="PF09423">
    <property type="entry name" value="PhoD"/>
    <property type="match status" value="1"/>
</dbReference>
<gene>
    <name evidence="5" type="ORF">FM105_00220</name>
</gene>
<dbReference type="PROSITE" id="PS51318">
    <property type="entry name" value="TAT"/>
    <property type="match status" value="1"/>
</dbReference>
<evidence type="ECO:0000259" key="3">
    <source>
        <dbReference type="Pfam" id="PF09423"/>
    </source>
</evidence>
<sequence length="836" mass="88115">MARVNSADGFSDGHADGDAVGSSDTAGTTDPVTGIGRRTVLRTGAFGALGAAALWGLGSGREVAAAPAHDGAFGYGVASGDPTADSVIIWTRFTPRVDGEPALPGSGQGAPTPVRWTVSPTADCTEAVATGVVTTSPDSDHVVKVDVTGLDPYTEYFYVFAAGDETSEVGRTRTAPDEPGTTHALRFAQVSCANYTGGHFGTYAAIAERDDLDFVLHLGDYFYEYGNGDDRYGPDELIGERDHRPAHEIVSLEDYRTRLAQYRADPDLREAHRLHPFITAFDDHEITNNAWSDGAENHNEGEGDYAARMSASFQAYTEWLPIRVDPATTEDGTVFHRRFTYGDLADLSVVETRQHRSEQVASFVLIGGPGTNEELNDPDRQIMDGAQMEWLQDGLTAQRRWHLVGNQVMVSPLAWPGQYMGDVQGSVMINGDAWDGYRADQKSLLTHMARQPASSGDTVILTGDIHSCWVEDLVADPDAVLETAIQSYPPAAQAAAETAAAKGAATPAANPSPAPAAREGSPIPPMIAEPVPVPEQLTFASDPAPAGVEFVCPSISSDGFYEIVRSVLQSPTVSVGAVKLAEAVLGAINPHLRWMDGIGHGFILIDVTEERVQADFHLTDEPSSSQPDPRVDPSHRPHHRVSFQTLAGSRATSKASGPVGPRSDAPRRADCPPVPSDEPTSPHPTATEAPTPTSGPTTSGSPTPSRTPSPTGTPVPSRTPSRTPAPNPTSEPSPSQSPSRPPRPAPSGSPSWPSAPPSDDPRRHPQPGGSASPQPNDRLPRTGGEMGGALGLGIAAVAGGIGLTVASRRRRAAAHDARDAHVAHEDPAASGEDQAD</sequence>
<feature type="compositionally biased region" description="Polar residues" evidence="1">
    <location>
        <begin position="22"/>
        <end position="31"/>
    </location>
</feature>
<keyword evidence="2" id="KW-0472">Membrane</keyword>
<feature type="domain" description="Phospholipase D N-terminal" evidence="4">
    <location>
        <begin position="76"/>
        <end position="174"/>
    </location>
</feature>
<feature type="compositionally biased region" description="Polar residues" evidence="1">
    <location>
        <begin position="642"/>
        <end position="655"/>
    </location>
</feature>
<feature type="domain" description="PhoD-like phosphatase metallophosphatase" evidence="3">
    <location>
        <begin position="187"/>
        <end position="487"/>
    </location>
</feature>
<feature type="region of interest" description="Disordered" evidence="1">
    <location>
        <begin position="617"/>
        <end position="789"/>
    </location>
</feature>
<dbReference type="PANTHER" id="PTHR43606:SF2">
    <property type="entry name" value="ALKALINE PHOSPHATASE FAMILY PROTEIN (AFU_ORTHOLOGUE AFUA_5G03860)"/>
    <property type="match status" value="1"/>
</dbReference>
<feature type="region of interest" description="Disordered" evidence="1">
    <location>
        <begin position="807"/>
        <end position="836"/>
    </location>
</feature>
<feature type="region of interest" description="Disordered" evidence="1">
    <location>
        <begin position="1"/>
        <end position="34"/>
    </location>
</feature>
<feature type="compositionally biased region" description="Low complexity" evidence="1">
    <location>
        <begin position="683"/>
        <end position="704"/>
    </location>
</feature>
<dbReference type="Gene3D" id="3.60.21.70">
    <property type="entry name" value="PhoD-like phosphatase"/>
    <property type="match status" value="1"/>
</dbReference>
<keyword evidence="2" id="KW-1133">Transmembrane helix</keyword>
<keyword evidence="6" id="KW-1185">Reference proteome</keyword>
<dbReference type="InterPro" id="IPR032093">
    <property type="entry name" value="PhoD_N"/>
</dbReference>
<name>A0A1X6WTK6_9MICO</name>
<dbReference type="SUPFAM" id="SSF56300">
    <property type="entry name" value="Metallo-dependent phosphatases"/>
    <property type="match status" value="1"/>
</dbReference>
<organism evidence="5 6">
    <name type="scientific">Brevibacterium yomogidense</name>
    <dbReference type="NCBI Taxonomy" id="946573"/>
    <lineage>
        <taxon>Bacteria</taxon>
        <taxon>Bacillati</taxon>
        <taxon>Actinomycetota</taxon>
        <taxon>Actinomycetes</taxon>
        <taxon>Micrococcales</taxon>
        <taxon>Brevibacteriaceae</taxon>
        <taxon>Brevibacterium</taxon>
    </lineage>
</organism>
<dbReference type="Gene3D" id="2.60.40.380">
    <property type="entry name" value="Purple acid phosphatase-like, N-terminal"/>
    <property type="match status" value="1"/>
</dbReference>
<accession>A0A1X6WTK6</accession>
<dbReference type="Pfam" id="PF16655">
    <property type="entry name" value="PhoD_N"/>
    <property type="match status" value="1"/>
</dbReference>
<proteinExistence type="predicted"/>
<feature type="compositionally biased region" description="Low complexity" evidence="1">
    <location>
        <begin position="502"/>
        <end position="517"/>
    </location>
</feature>
<dbReference type="InterPro" id="IPR029052">
    <property type="entry name" value="Metallo-depent_PP-like"/>
</dbReference>
<feature type="compositionally biased region" description="Basic and acidic residues" evidence="1">
    <location>
        <begin position="813"/>
        <end position="827"/>
    </location>
</feature>
<dbReference type="PANTHER" id="PTHR43606">
    <property type="entry name" value="PHOSPHATASE, PUTATIVE (AFU_ORTHOLOGUE AFUA_6G08710)-RELATED"/>
    <property type="match status" value="1"/>
</dbReference>
<keyword evidence="2" id="KW-0812">Transmembrane</keyword>
<evidence type="ECO:0000313" key="6">
    <source>
        <dbReference type="Proteomes" id="UP000196581"/>
    </source>
</evidence>
<dbReference type="InterPro" id="IPR052900">
    <property type="entry name" value="Phospholipid_Metab_Enz"/>
</dbReference>
<feature type="compositionally biased region" description="Pro residues" evidence="1">
    <location>
        <begin position="739"/>
        <end position="758"/>
    </location>
</feature>
<evidence type="ECO:0000313" key="5">
    <source>
        <dbReference type="EMBL" id="SLM88384.1"/>
    </source>
</evidence>
<feature type="region of interest" description="Disordered" evidence="1">
    <location>
        <begin position="502"/>
        <end position="523"/>
    </location>
</feature>
<dbReference type="InterPro" id="IPR038607">
    <property type="entry name" value="PhoD-like_sf"/>
</dbReference>
<dbReference type="CDD" id="cd07389">
    <property type="entry name" value="MPP_PhoD"/>
    <property type="match status" value="1"/>
</dbReference>
<dbReference type="AlphaFoldDB" id="A0A1X6WTK6"/>
<dbReference type="InterPro" id="IPR018946">
    <property type="entry name" value="PhoD-like_MPP"/>
</dbReference>
<evidence type="ECO:0000256" key="1">
    <source>
        <dbReference type="SAM" id="MobiDB-lite"/>
    </source>
</evidence>
<evidence type="ECO:0000256" key="2">
    <source>
        <dbReference type="SAM" id="Phobius"/>
    </source>
</evidence>